<dbReference type="GO" id="GO:0015036">
    <property type="term" value="F:disulfide oxidoreductase activity"/>
    <property type="evidence" value="ECO:0007669"/>
    <property type="project" value="UniProtKB-ARBA"/>
</dbReference>
<evidence type="ECO:0000256" key="1">
    <source>
        <dbReference type="ARBA" id="ARBA00004196"/>
    </source>
</evidence>
<accession>A0A1H8FY13</accession>
<dbReference type="InterPro" id="IPR013766">
    <property type="entry name" value="Thioredoxin_domain"/>
</dbReference>
<dbReference type="PROSITE" id="PS00194">
    <property type="entry name" value="THIOREDOXIN_1"/>
    <property type="match status" value="1"/>
</dbReference>
<dbReference type="Pfam" id="PF08534">
    <property type="entry name" value="Redoxin"/>
    <property type="match status" value="1"/>
</dbReference>
<gene>
    <name evidence="5" type="ORF">SAMN05216325_11541</name>
</gene>
<dbReference type="PROSITE" id="PS51352">
    <property type="entry name" value="THIOREDOXIN_2"/>
    <property type="match status" value="1"/>
</dbReference>
<dbReference type="STRING" id="917.SAMN05216326_11816"/>
<proteinExistence type="predicted"/>
<feature type="domain" description="Thioredoxin" evidence="4">
    <location>
        <begin position="42"/>
        <end position="183"/>
    </location>
</feature>
<evidence type="ECO:0000256" key="2">
    <source>
        <dbReference type="ARBA" id="ARBA00022748"/>
    </source>
</evidence>
<keyword evidence="2" id="KW-0201">Cytochrome c-type biogenesis</keyword>
<evidence type="ECO:0000313" key="6">
    <source>
        <dbReference type="Proteomes" id="UP000199459"/>
    </source>
</evidence>
<dbReference type="AlphaFoldDB" id="A0A1H8FY13"/>
<dbReference type="GO" id="GO:0016853">
    <property type="term" value="F:isomerase activity"/>
    <property type="evidence" value="ECO:0007669"/>
    <property type="project" value="UniProtKB-KW"/>
</dbReference>
<dbReference type="PANTHER" id="PTHR42852">
    <property type="entry name" value="THIOL:DISULFIDE INTERCHANGE PROTEIN DSBE"/>
    <property type="match status" value="1"/>
</dbReference>
<evidence type="ECO:0000313" key="5">
    <source>
        <dbReference type="EMBL" id="SEN36606.1"/>
    </source>
</evidence>
<dbReference type="GO" id="GO:0030313">
    <property type="term" value="C:cell envelope"/>
    <property type="evidence" value="ECO:0007669"/>
    <property type="project" value="UniProtKB-SubCell"/>
</dbReference>
<dbReference type="InterPro" id="IPR050553">
    <property type="entry name" value="Thioredoxin_ResA/DsbE_sf"/>
</dbReference>
<dbReference type="InterPro" id="IPR036249">
    <property type="entry name" value="Thioredoxin-like_sf"/>
</dbReference>
<keyword evidence="5" id="KW-0413">Isomerase</keyword>
<dbReference type="OrthoDB" id="9811352at2"/>
<dbReference type="PANTHER" id="PTHR42852:SF18">
    <property type="entry name" value="CHROMOSOME UNDETERMINED SCAFFOLD_47, WHOLE GENOME SHOTGUN SEQUENCE"/>
    <property type="match status" value="1"/>
</dbReference>
<dbReference type="Proteomes" id="UP000199459">
    <property type="component" value="Unassembled WGS sequence"/>
</dbReference>
<keyword evidence="3" id="KW-0676">Redox-active center</keyword>
<dbReference type="CDD" id="cd02966">
    <property type="entry name" value="TlpA_like_family"/>
    <property type="match status" value="1"/>
</dbReference>
<protein>
    <submittedName>
        <fullName evidence="5">Thiol-disulfide isomerase or thioredoxin</fullName>
    </submittedName>
</protein>
<dbReference type="RefSeq" id="WP_090632882.1">
    <property type="nucleotide sequence ID" value="NZ_FOCP01000015.1"/>
</dbReference>
<organism evidence="5 6">
    <name type="scientific">Nitrosomonas marina</name>
    <dbReference type="NCBI Taxonomy" id="917"/>
    <lineage>
        <taxon>Bacteria</taxon>
        <taxon>Pseudomonadati</taxon>
        <taxon>Pseudomonadota</taxon>
        <taxon>Betaproteobacteria</taxon>
        <taxon>Nitrosomonadales</taxon>
        <taxon>Nitrosomonadaceae</taxon>
        <taxon>Nitrosomonas</taxon>
    </lineage>
</organism>
<sequence length="197" mass="21633">MSKLSQILLFCAAAIVAMSAGVWLRAYFMDGPQPPLSEEMNKQGAGAILSANLPDLDGVSQPIAQWKGDVIVVNFWATWCTPCREEIPEFIEMQQQYGDQGLTFIGIAVDQLEKVLPYSKELGINYPVLVGGLNAMSFAEAAGNEMSVLPYTVVFDRQGKIADTFVGRVHQKTLEKSIMPLLHSDRAEPELSKQPSL</sequence>
<dbReference type="InterPro" id="IPR017937">
    <property type="entry name" value="Thioredoxin_CS"/>
</dbReference>
<dbReference type="InterPro" id="IPR013740">
    <property type="entry name" value="Redoxin"/>
</dbReference>
<dbReference type="EMBL" id="FOCP01000015">
    <property type="protein sequence ID" value="SEN36606.1"/>
    <property type="molecule type" value="Genomic_DNA"/>
</dbReference>
<evidence type="ECO:0000256" key="3">
    <source>
        <dbReference type="ARBA" id="ARBA00023284"/>
    </source>
</evidence>
<name>A0A1H8FY13_9PROT</name>
<dbReference type="Gene3D" id="3.40.30.10">
    <property type="entry name" value="Glutaredoxin"/>
    <property type="match status" value="1"/>
</dbReference>
<evidence type="ECO:0000259" key="4">
    <source>
        <dbReference type="PROSITE" id="PS51352"/>
    </source>
</evidence>
<dbReference type="SUPFAM" id="SSF52833">
    <property type="entry name" value="Thioredoxin-like"/>
    <property type="match status" value="1"/>
</dbReference>
<comment type="subcellular location">
    <subcellularLocation>
        <location evidence="1">Cell envelope</location>
    </subcellularLocation>
</comment>
<dbReference type="GO" id="GO:0017004">
    <property type="term" value="P:cytochrome complex assembly"/>
    <property type="evidence" value="ECO:0007669"/>
    <property type="project" value="UniProtKB-KW"/>
</dbReference>
<reference evidence="5 6" key="1">
    <citation type="submission" date="2016-10" db="EMBL/GenBank/DDBJ databases">
        <authorList>
            <person name="de Groot N.N."/>
        </authorList>
    </citation>
    <scope>NUCLEOTIDE SEQUENCE [LARGE SCALE GENOMIC DNA]</scope>
    <source>
        <strain evidence="5 6">Nm22</strain>
    </source>
</reference>